<reference evidence="2" key="1">
    <citation type="submission" date="2023-01" db="EMBL/GenBank/DDBJ databases">
        <title>Genome assembly of the deep-sea coral Lophelia pertusa.</title>
        <authorList>
            <person name="Herrera S."/>
            <person name="Cordes E."/>
        </authorList>
    </citation>
    <scope>NUCLEOTIDE SEQUENCE</scope>
    <source>
        <strain evidence="2">USNM1676648</strain>
        <tissue evidence="2">Polyp</tissue>
    </source>
</reference>
<proteinExistence type="predicted"/>
<dbReference type="Proteomes" id="UP001163046">
    <property type="component" value="Unassembled WGS sequence"/>
</dbReference>
<dbReference type="AlphaFoldDB" id="A0A9X0CRD8"/>
<feature type="region of interest" description="Disordered" evidence="1">
    <location>
        <begin position="132"/>
        <end position="152"/>
    </location>
</feature>
<keyword evidence="3" id="KW-1185">Reference proteome</keyword>
<gene>
    <name evidence="2" type="ORF">OS493_030143</name>
</gene>
<evidence type="ECO:0000256" key="1">
    <source>
        <dbReference type="SAM" id="MobiDB-lite"/>
    </source>
</evidence>
<organism evidence="2 3">
    <name type="scientific">Desmophyllum pertusum</name>
    <dbReference type="NCBI Taxonomy" id="174260"/>
    <lineage>
        <taxon>Eukaryota</taxon>
        <taxon>Metazoa</taxon>
        <taxon>Cnidaria</taxon>
        <taxon>Anthozoa</taxon>
        <taxon>Hexacorallia</taxon>
        <taxon>Scleractinia</taxon>
        <taxon>Caryophylliina</taxon>
        <taxon>Caryophylliidae</taxon>
        <taxon>Desmophyllum</taxon>
    </lineage>
</organism>
<name>A0A9X0CRD8_9CNID</name>
<dbReference type="EMBL" id="MU826857">
    <property type="protein sequence ID" value="KAJ7370724.1"/>
    <property type="molecule type" value="Genomic_DNA"/>
</dbReference>
<protein>
    <submittedName>
        <fullName evidence="2">Uncharacterized protein</fullName>
    </submittedName>
</protein>
<evidence type="ECO:0000313" key="3">
    <source>
        <dbReference type="Proteomes" id="UP001163046"/>
    </source>
</evidence>
<comment type="caution">
    <text evidence="2">The sequence shown here is derived from an EMBL/GenBank/DDBJ whole genome shotgun (WGS) entry which is preliminary data.</text>
</comment>
<evidence type="ECO:0000313" key="2">
    <source>
        <dbReference type="EMBL" id="KAJ7370724.1"/>
    </source>
</evidence>
<accession>A0A9X0CRD8</accession>
<dbReference type="OrthoDB" id="5957037at2759"/>
<sequence length="152" mass="17406">MQDCIVCMLRSCLERYGIIAEDDIQVQLEQSLNQTSAEHFYCHGMLEAPKVSSDHEHFQCDPGYHDEEVKCMKEFNDTFNANVSDPSLCSKFTEAKLCLRNLITTRCSNESKASSFEFALVFDDYNPFCRGSRDQQQDEESSISQKNSPIHV</sequence>